<dbReference type="Gene3D" id="3.40.50.200">
    <property type="entry name" value="Peptidase S8/S53 domain"/>
    <property type="match status" value="1"/>
</dbReference>
<dbReference type="Pfam" id="PF06280">
    <property type="entry name" value="fn3_5"/>
    <property type="match status" value="1"/>
</dbReference>
<feature type="active site" description="Charge relay system" evidence="6 7">
    <location>
        <position position="196"/>
    </location>
</feature>
<dbReference type="GO" id="GO:0006508">
    <property type="term" value="P:proteolysis"/>
    <property type="evidence" value="ECO:0007669"/>
    <property type="project" value="UniProtKB-KW"/>
</dbReference>
<dbReference type="InterPro" id="IPR000209">
    <property type="entry name" value="Peptidase_S8/S53_dom"/>
</dbReference>
<dbReference type="SUPFAM" id="SSF52743">
    <property type="entry name" value="Subtilisin-like"/>
    <property type="match status" value="1"/>
</dbReference>
<dbReference type="InterPro" id="IPR022398">
    <property type="entry name" value="Peptidase_S8_His-AS"/>
</dbReference>
<reference evidence="13 14" key="1">
    <citation type="submission" date="2018-11" db="EMBL/GenBank/DDBJ databases">
        <title>Genome sequencing of Lachnoanaerobaculum sp. KCOM 2030 (= ChDC B114).</title>
        <authorList>
            <person name="Kook J.-K."/>
            <person name="Park S.-N."/>
            <person name="Lim Y.K."/>
        </authorList>
    </citation>
    <scope>NUCLEOTIDE SEQUENCE [LARGE SCALE GENOMIC DNA]</scope>
    <source>
        <strain evidence="13 14">KCOM 2030</strain>
    </source>
</reference>
<keyword evidence="3 9" id="KW-0732">Signal</keyword>
<evidence type="ECO:0000313" key="14">
    <source>
        <dbReference type="Proteomes" id="UP000272490"/>
    </source>
</evidence>
<dbReference type="PROSITE" id="PS51892">
    <property type="entry name" value="SUBTILASE"/>
    <property type="match status" value="1"/>
</dbReference>
<evidence type="ECO:0000313" key="13">
    <source>
        <dbReference type="EMBL" id="RRJ25618.1"/>
    </source>
</evidence>
<feature type="domain" description="Inhibitor I9" evidence="11">
    <location>
        <begin position="98"/>
        <end position="161"/>
    </location>
</feature>
<dbReference type="InterPro" id="IPR050131">
    <property type="entry name" value="Peptidase_S8_subtilisin-like"/>
</dbReference>
<evidence type="ECO:0000256" key="5">
    <source>
        <dbReference type="ARBA" id="ARBA00022825"/>
    </source>
</evidence>
<dbReference type="OrthoDB" id="9762689at2"/>
<dbReference type="PANTHER" id="PTHR43806:SF11">
    <property type="entry name" value="CEREVISIN-RELATED"/>
    <property type="match status" value="1"/>
</dbReference>
<evidence type="ECO:0000259" key="12">
    <source>
        <dbReference type="Pfam" id="PF06280"/>
    </source>
</evidence>
<dbReference type="GO" id="GO:0004252">
    <property type="term" value="F:serine-type endopeptidase activity"/>
    <property type="evidence" value="ECO:0007669"/>
    <property type="project" value="UniProtKB-UniRule"/>
</dbReference>
<evidence type="ECO:0000256" key="1">
    <source>
        <dbReference type="ARBA" id="ARBA00011073"/>
    </source>
</evidence>
<evidence type="ECO:0000259" key="10">
    <source>
        <dbReference type="Pfam" id="PF00082"/>
    </source>
</evidence>
<evidence type="ECO:0000256" key="6">
    <source>
        <dbReference type="PIRSR" id="PIRSR615500-1"/>
    </source>
</evidence>
<dbReference type="InterPro" id="IPR010259">
    <property type="entry name" value="S8pro/Inhibitor_I9"/>
</dbReference>
<dbReference type="InterPro" id="IPR023828">
    <property type="entry name" value="Peptidase_S8_Ser-AS"/>
</dbReference>
<evidence type="ECO:0000256" key="4">
    <source>
        <dbReference type="ARBA" id="ARBA00022801"/>
    </source>
</evidence>
<feature type="domain" description="C5a peptidase/Subtilisin-like protease SBT2-like Fn3-like" evidence="12">
    <location>
        <begin position="686"/>
        <end position="793"/>
    </location>
</feature>
<dbReference type="InterPro" id="IPR023827">
    <property type="entry name" value="Peptidase_S8_Asp-AS"/>
</dbReference>
<dbReference type="InterPro" id="IPR034216">
    <property type="entry name" value="C5a_Peptidase"/>
</dbReference>
<dbReference type="PROSITE" id="PS00137">
    <property type="entry name" value="SUBTILASE_HIS"/>
    <property type="match status" value="1"/>
</dbReference>
<keyword evidence="14" id="KW-1185">Reference proteome</keyword>
<feature type="domain" description="Peptidase S8/S53" evidence="10">
    <location>
        <begin position="187"/>
        <end position="643"/>
    </location>
</feature>
<dbReference type="RefSeq" id="WP_128674244.1">
    <property type="nucleotide sequence ID" value="NZ_RRCO01000003.1"/>
</dbReference>
<dbReference type="InterPro" id="IPR015500">
    <property type="entry name" value="Peptidase_S8_subtilisin-rel"/>
</dbReference>
<proteinExistence type="inferred from homology"/>
<evidence type="ECO:0000256" key="7">
    <source>
        <dbReference type="PROSITE-ProRule" id="PRU01240"/>
    </source>
</evidence>
<dbReference type="PROSITE" id="PS00138">
    <property type="entry name" value="SUBTILASE_SER"/>
    <property type="match status" value="1"/>
</dbReference>
<comment type="similarity">
    <text evidence="1 7 8">Belongs to the peptidase S8 family.</text>
</comment>
<dbReference type="Pfam" id="PF05922">
    <property type="entry name" value="Inhibitor_I9"/>
    <property type="match status" value="1"/>
</dbReference>
<comment type="caution">
    <text evidence="13">The sequence shown here is derived from an EMBL/GenBank/DDBJ whole genome shotgun (WGS) entry which is preliminary data.</text>
</comment>
<evidence type="ECO:0000259" key="11">
    <source>
        <dbReference type="Pfam" id="PF05922"/>
    </source>
</evidence>
<keyword evidence="4 7" id="KW-0378">Hydrolase</keyword>
<dbReference type="PANTHER" id="PTHR43806">
    <property type="entry name" value="PEPTIDASE S8"/>
    <property type="match status" value="1"/>
</dbReference>
<dbReference type="PROSITE" id="PS00136">
    <property type="entry name" value="SUBTILASE_ASP"/>
    <property type="match status" value="1"/>
</dbReference>
<accession>A0A3P3QXZ6</accession>
<feature type="signal peptide" evidence="9">
    <location>
        <begin position="1"/>
        <end position="24"/>
    </location>
</feature>
<dbReference type="PRINTS" id="PR00723">
    <property type="entry name" value="SUBTILISIN"/>
</dbReference>
<sequence length="1476" mass="165739">MNRISKKLALFCAVLLINPLVSTAKPGFAAQNNGDRVSEYVKEADKKLNSADIDAEKNEDKPKELRLIIELDKDSLIEEAINKDMDYDKLDDSFIDEKKQELKEDQDKLVTDIKNEDIKADFKEIRHYDTVFNGISLSADATEIEKIEALPGVKSVYVSQEFQRPYLKSSNSIIGSGYAWNTLGYKGEGSVIAVIDSGIDYRHKALRLDESVHPMYTKADIEKIIAENGLKGSYYSDKVPYGYNYYDFNKNLRNSFGVMHGMHVSGIAAANDVENSIFGVAPNAQILALKVFSDDLEYPTTFTDIWLKALDDAITLKADVINLSLGTAAGFSMENRAYPENEVIEKARKAGIVISVAAGNDGNITSGNINNVEPLKENYDTALIANPAVNEGTIAVASMENTKRHMYVIRWKDSWDAYVNEEMDLHKGENPKKIISADIFDLKNAKQELIKKENIEGKLVLFEIPTTRDSLGFGDKLEAIAELKPAAIVFYNNRSMAEQIGGNLEVPGNAGKLTCIRIKRSTYDKLMEEYGYNNNLRPEIFTEMTDVDNVAAGSVSKFSSWGPTPDLRIKPEITAPGGHIYSSVEDDKYKDMSGTSMAAPQVTGATAILKQYIKAKNIQTDNSSEFIKLLLMNTATPLKDEGIFEDIPYFVRQQGSGALNIENALKTTVVVRAEGTNDNIADGKLELKELKDKSFDVRLSLENFGDSTKSYDINSVALYEPTDGKYRLQRSEILHSNESNISREISVEAHSSASIDFTMDYSDAVNFEEDNFIEGFISLKDKDGISDLSIPFLGFYGDWGKQKAIDAFQLPELGSEKRNVQFFVNKNAGVSSSMLGTSMMLKLPLYNNEIYFSPNSKYYPDVAARIAPLRNMEQIEYSILDAKTEETLRVLGVSKQVRKLSRLSVNKSFKFMPESVWDGKIGEGIAEDGAEYIYCIKAKLNTNNVGGNGEQVYKFPVRVDSMAPNLSTADEVQVNDIDGNMKEIVFNVHDKGIGIENVYLQSIRYTQDDKADTSIRYGKSFVIRFQDEPMKDGKELVKVEDGKLNIPLEAVPDSPTARGEVYVYTNGYRNSNIEVHCPYFTDTSDLIIDAVDYMDNKSRTTLSEVREGNYNQINFLNFFDYISNKNASVYVNDIKLDDMTYSLIEKEAVIRIKLADEESHLHKLTLKHDNIEENIILDNKVNSEISKKYNFKYDEDKLYYEFTINPIETSFDITTVFRDGKPMQNTHESMEEAGITDITINNATASNAEKKPYPAVFLKTPEFFDVLGNTEGEEKQIDVSGFVGYVDEDDSVESVQIKLVDNDGNELSSPINIGKEDFVKSNIIYRKNGNVIYKGEAYSFESKLKLEAFNVNIKVEVSTKNGKSASMVRRLFYDKINPFIDYKVYERELDSDMVKIKIRSRDNSFKLNLYNGDSLIGTDDKTSISYIEGKDGNTTQIVTQIEVPLNEGQNSIKISAIDLAGNKSEKTIYIYRAKNN</sequence>
<feature type="active site" description="Charge relay system" evidence="6 7">
    <location>
        <position position="260"/>
    </location>
</feature>
<dbReference type="Gene3D" id="3.50.30.30">
    <property type="match status" value="1"/>
</dbReference>
<feature type="active site" description="Charge relay system" evidence="6 7">
    <location>
        <position position="596"/>
    </location>
</feature>
<gene>
    <name evidence="13" type="ORF">EHV10_08315</name>
</gene>
<dbReference type="Pfam" id="PF00082">
    <property type="entry name" value="Peptidase_S8"/>
    <property type="match status" value="1"/>
</dbReference>
<dbReference type="Gene3D" id="2.60.40.1710">
    <property type="entry name" value="Subtilisin-like superfamily"/>
    <property type="match status" value="1"/>
</dbReference>
<dbReference type="InterPro" id="IPR010435">
    <property type="entry name" value="C5a/SBT2-like_Fn3"/>
</dbReference>
<keyword evidence="2 7" id="KW-0645">Protease</keyword>
<evidence type="ECO:0000256" key="3">
    <source>
        <dbReference type="ARBA" id="ARBA00022729"/>
    </source>
</evidence>
<dbReference type="CDD" id="cd07475">
    <property type="entry name" value="Peptidases_S8_C5a_Peptidase"/>
    <property type="match status" value="1"/>
</dbReference>
<dbReference type="GO" id="GO:0016020">
    <property type="term" value="C:membrane"/>
    <property type="evidence" value="ECO:0007669"/>
    <property type="project" value="InterPro"/>
</dbReference>
<name>A0A3P3QXZ6_9FIRM</name>
<keyword evidence="5 7" id="KW-0720">Serine protease</keyword>
<dbReference type="InterPro" id="IPR036852">
    <property type="entry name" value="Peptidase_S8/S53_dom_sf"/>
</dbReference>
<dbReference type="Proteomes" id="UP000272490">
    <property type="component" value="Unassembled WGS sequence"/>
</dbReference>
<evidence type="ECO:0000256" key="2">
    <source>
        <dbReference type="ARBA" id="ARBA00022670"/>
    </source>
</evidence>
<dbReference type="EMBL" id="RRCO01000003">
    <property type="protein sequence ID" value="RRJ25618.1"/>
    <property type="molecule type" value="Genomic_DNA"/>
</dbReference>
<organism evidence="13 14">
    <name type="scientific">Lachnoanaerobaculum gingivalis</name>
    <dbReference type="NCBI Taxonomy" id="2490855"/>
    <lineage>
        <taxon>Bacteria</taxon>
        <taxon>Bacillati</taxon>
        <taxon>Bacillota</taxon>
        <taxon>Clostridia</taxon>
        <taxon>Lachnospirales</taxon>
        <taxon>Lachnospiraceae</taxon>
        <taxon>Lachnoanaerobaculum</taxon>
    </lineage>
</organism>
<protein>
    <submittedName>
        <fullName evidence="13">Peptidase inhibitor I9</fullName>
    </submittedName>
</protein>
<evidence type="ECO:0000256" key="9">
    <source>
        <dbReference type="SAM" id="SignalP"/>
    </source>
</evidence>
<evidence type="ECO:0000256" key="8">
    <source>
        <dbReference type="RuleBase" id="RU003355"/>
    </source>
</evidence>
<feature type="chain" id="PRO_5039473598" evidence="9">
    <location>
        <begin position="25"/>
        <end position="1476"/>
    </location>
</feature>